<keyword evidence="1" id="KW-0812">Transmembrane</keyword>
<evidence type="ECO:0000313" key="3">
    <source>
        <dbReference type="Proteomes" id="UP000499080"/>
    </source>
</evidence>
<organism evidence="2 3">
    <name type="scientific">Araneus ventricosus</name>
    <name type="common">Orbweaver spider</name>
    <name type="synonym">Epeira ventricosa</name>
    <dbReference type="NCBI Taxonomy" id="182803"/>
    <lineage>
        <taxon>Eukaryota</taxon>
        <taxon>Metazoa</taxon>
        <taxon>Ecdysozoa</taxon>
        <taxon>Arthropoda</taxon>
        <taxon>Chelicerata</taxon>
        <taxon>Arachnida</taxon>
        <taxon>Araneae</taxon>
        <taxon>Araneomorphae</taxon>
        <taxon>Entelegynae</taxon>
        <taxon>Araneoidea</taxon>
        <taxon>Araneidae</taxon>
        <taxon>Araneus</taxon>
    </lineage>
</organism>
<dbReference type="AlphaFoldDB" id="A0A4Y2BB78"/>
<dbReference type="Proteomes" id="UP000499080">
    <property type="component" value="Unassembled WGS sequence"/>
</dbReference>
<name>A0A4Y2BB78_ARAVE</name>
<keyword evidence="1" id="KW-1133">Transmembrane helix</keyword>
<comment type="caution">
    <text evidence="2">The sequence shown here is derived from an EMBL/GenBank/DDBJ whole genome shotgun (WGS) entry which is preliminary data.</text>
</comment>
<proteinExistence type="predicted"/>
<accession>A0A4Y2BB78</accession>
<sequence length="115" mass="12709">MVGKTARLQYSIPGGTSGLETRNRPCNCRVKKTRFFSSPFFSPEKGYRKKVWSLFFSGLLSAGLIDPLALSALKKTSRTFSEAEIHGPALTNGMSWGSWFCGSWVARGRRDLAGK</sequence>
<feature type="transmembrane region" description="Helical" evidence="1">
    <location>
        <begin position="51"/>
        <end position="73"/>
    </location>
</feature>
<evidence type="ECO:0000313" key="2">
    <source>
        <dbReference type="EMBL" id="GBL89037.1"/>
    </source>
</evidence>
<protein>
    <submittedName>
        <fullName evidence="2">Uncharacterized protein</fullName>
    </submittedName>
</protein>
<dbReference type="EMBL" id="BGPR01000063">
    <property type="protein sequence ID" value="GBL89037.1"/>
    <property type="molecule type" value="Genomic_DNA"/>
</dbReference>
<reference evidence="2 3" key="1">
    <citation type="journal article" date="2019" name="Sci. Rep.">
        <title>Orb-weaving spider Araneus ventricosus genome elucidates the spidroin gene catalogue.</title>
        <authorList>
            <person name="Kono N."/>
            <person name="Nakamura H."/>
            <person name="Ohtoshi R."/>
            <person name="Moran D.A.P."/>
            <person name="Shinohara A."/>
            <person name="Yoshida Y."/>
            <person name="Fujiwara M."/>
            <person name="Mori M."/>
            <person name="Tomita M."/>
            <person name="Arakawa K."/>
        </authorList>
    </citation>
    <scope>NUCLEOTIDE SEQUENCE [LARGE SCALE GENOMIC DNA]</scope>
</reference>
<keyword evidence="3" id="KW-1185">Reference proteome</keyword>
<gene>
    <name evidence="2" type="ORF">AVEN_255182_1</name>
</gene>
<evidence type="ECO:0000256" key="1">
    <source>
        <dbReference type="SAM" id="Phobius"/>
    </source>
</evidence>
<keyword evidence="1" id="KW-0472">Membrane</keyword>